<dbReference type="Proteomes" id="UP000076038">
    <property type="component" value="Chromosome"/>
</dbReference>
<evidence type="ECO:0000256" key="1">
    <source>
        <dbReference type="ARBA" id="ARBA00001933"/>
    </source>
</evidence>
<feature type="domain" description="Aminotransferase class I/classII large" evidence="3">
    <location>
        <begin position="35"/>
        <end position="350"/>
    </location>
</feature>
<dbReference type="SUPFAM" id="SSF53383">
    <property type="entry name" value="PLP-dependent transferases"/>
    <property type="match status" value="1"/>
</dbReference>
<proteinExistence type="predicted"/>
<evidence type="ECO:0000313" key="5">
    <source>
        <dbReference type="Proteomes" id="UP000076038"/>
    </source>
</evidence>
<dbReference type="InterPro" id="IPR015421">
    <property type="entry name" value="PyrdxlP-dep_Trfase_major"/>
</dbReference>
<dbReference type="Pfam" id="PF00155">
    <property type="entry name" value="Aminotran_1_2"/>
    <property type="match status" value="1"/>
</dbReference>
<dbReference type="PANTHER" id="PTHR42885:SF1">
    <property type="entry name" value="THREONINE-PHOSPHATE DECARBOXYLASE"/>
    <property type="match status" value="1"/>
</dbReference>
<keyword evidence="4" id="KW-0808">Transferase</keyword>
<dbReference type="CDD" id="cd00609">
    <property type="entry name" value="AAT_like"/>
    <property type="match status" value="1"/>
</dbReference>
<dbReference type="EMBL" id="CP015220">
    <property type="protein sequence ID" value="AMY25663.1"/>
    <property type="molecule type" value="Genomic_DNA"/>
</dbReference>
<protein>
    <submittedName>
        <fullName evidence="4">Putative aminotransferase</fullName>
        <ecNumber evidence="4">2.6.1.-</ecNumber>
    </submittedName>
</protein>
<keyword evidence="2" id="KW-0663">Pyridoxal phosphate</keyword>
<dbReference type="EC" id="2.6.1.-" evidence="4"/>
<dbReference type="InterPro" id="IPR004839">
    <property type="entry name" value="Aminotransferase_I/II_large"/>
</dbReference>
<reference evidence="4 5" key="1">
    <citation type="journal article" date="2016" name="Genome Announc.">
        <title>Complete Genome and Plasmid Sequences for Rhodococcus fascians D188 and Draft Sequences for Rhodococcus Isolates PBTS 1 and PBTS 2.</title>
        <authorList>
            <person name="Stamler R.A."/>
            <person name="Vereecke D."/>
            <person name="Zhang Y."/>
            <person name="Schilkey F."/>
            <person name="Devitt N."/>
            <person name="Randall J.J."/>
        </authorList>
    </citation>
    <scope>NUCLEOTIDE SEQUENCE [LARGE SCALE GENOMIC DNA]</scope>
    <source>
        <strain evidence="4 5">PBTS2</strain>
    </source>
</reference>
<accession>A0A143QR63</accession>
<comment type="cofactor">
    <cofactor evidence="1">
        <name>pyridoxal 5'-phosphate</name>
        <dbReference type="ChEBI" id="CHEBI:597326"/>
    </cofactor>
</comment>
<keyword evidence="4" id="KW-0032">Aminotransferase</keyword>
<dbReference type="AlphaFoldDB" id="A0A143QR63"/>
<gene>
    <name evidence="4" type="ORF">A3Q41_04387</name>
</gene>
<organism evidence="4 5">
    <name type="scientific">Rhodococcoides fascians</name>
    <name type="common">Rhodococcus fascians</name>
    <dbReference type="NCBI Taxonomy" id="1828"/>
    <lineage>
        <taxon>Bacteria</taxon>
        <taxon>Bacillati</taxon>
        <taxon>Actinomycetota</taxon>
        <taxon>Actinomycetes</taxon>
        <taxon>Mycobacteriales</taxon>
        <taxon>Nocardiaceae</taxon>
        <taxon>Rhodococcoides</taxon>
    </lineage>
</organism>
<dbReference type="InterPro" id="IPR015422">
    <property type="entry name" value="PyrdxlP-dep_Trfase_small"/>
</dbReference>
<dbReference type="NCBIfam" id="NF005915">
    <property type="entry name" value="PRK07908.1"/>
    <property type="match status" value="1"/>
</dbReference>
<reference evidence="5" key="2">
    <citation type="submission" date="2016-04" db="EMBL/GenBank/DDBJ databases">
        <title>Complete Genome and Plasmid Sequences for Rhodococcus fascians D188 and Draft Sequences for Rhodococcus spp. Isolates PBTS 1 and PBTS 2.</title>
        <authorList>
            <person name="Stamer R."/>
            <person name="Vereecke D."/>
            <person name="Zhang Y."/>
            <person name="Schilkey F."/>
            <person name="Devitt N."/>
            <person name="Randall J."/>
        </authorList>
    </citation>
    <scope>NUCLEOTIDE SEQUENCE [LARGE SCALE GENOMIC DNA]</scope>
    <source>
        <strain evidence="5">PBTS2</strain>
    </source>
</reference>
<name>A0A143QR63_RHOFA</name>
<dbReference type="Gene3D" id="3.40.640.10">
    <property type="entry name" value="Type I PLP-dependent aspartate aminotransferase-like (Major domain)"/>
    <property type="match status" value="1"/>
</dbReference>
<evidence type="ECO:0000259" key="3">
    <source>
        <dbReference type="Pfam" id="PF00155"/>
    </source>
</evidence>
<dbReference type="KEGG" id="rhs:A3Q41_04387"/>
<sequence>MHVTARLVAMSDTAAGPDALLRHHGDLEVGSGLVDFAVNVRGDGPPPWLRDRLAAALNSLGSYPSGAAERAAREQVAAHHGRSPDEVLLLGGGAEGFAMLPRLEPALVATVHPSFTEPDWVLEQAGIPVHRVLLPPPFLLDPGPVPEAADMVIVGNPTNPTSVLHPREEVLGLRRPGRIVVVDEAFADAVTGAGESVSSDSVADVLVLRSLTKTWALAGLRCGYALAHPDVLERMQRGRAHWPLGTLQLEAIRACTEPFAVEQARADALRIDAERDAMIARLTALGLDIAGPARAPFLLARVDDADGIRERLRTKGIAVRRGDTFPGLDRNYLRVAVRDSAHVDILVHALNTVL</sequence>
<dbReference type="Gene3D" id="3.90.1150.10">
    <property type="entry name" value="Aspartate Aminotransferase, domain 1"/>
    <property type="match status" value="1"/>
</dbReference>
<keyword evidence="5" id="KW-1185">Reference proteome</keyword>
<dbReference type="GO" id="GO:0008483">
    <property type="term" value="F:transaminase activity"/>
    <property type="evidence" value="ECO:0007669"/>
    <property type="project" value="UniProtKB-KW"/>
</dbReference>
<evidence type="ECO:0000256" key="2">
    <source>
        <dbReference type="ARBA" id="ARBA00022898"/>
    </source>
</evidence>
<dbReference type="InterPro" id="IPR015424">
    <property type="entry name" value="PyrdxlP-dep_Trfase"/>
</dbReference>
<dbReference type="GO" id="GO:0030170">
    <property type="term" value="F:pyridoxal phosphate binding"/>
    <property type="evidence" value="ECO:0007669"/>
    <property type="project" value="InterPro"/>
</dbReference>
<evidence type="ECO:0000313" key="4">
    <source>
        <dbReference type="EMBL" id="AMY25663.1"/>
    </source>
</evidence>
<dbReference type="PANTHER" id="PTHR42885">
    <property type="entry name" value="HISTIDINOL-PHOSPHATE AMINOTRANSFERASE-RELATED"/>
    <property type="match status" value="1"/>
</dbReference>
<dbReference type="PATRIC" id="fig|1653479.3.peg.4443"/>